<dbReference type="CDD" id="cd02197">
    <property type="entry name" value="HypE"/>
    <property type="match status" value="1"/>
</dbReference>
<dbReference type="NCBIfam" id="TIGR02124">
    <property type="entry name" value="hypE"/>
    <property type="match status" value="1"/>
</dbReference>
<dbReference type="InterPro" id="IPR016188">
    <property type="entry name" value="PurM-like_N"/>
</dbReference>
<dbReference type="RefSeq" id="WP_408625190.1">
    <property type="nucleotide sequence ID" value="NZ_JBEQCT010000012.1"/>
</dbReference>
<evidence type="ECO:0000259" key="3">
    <source>
        <dbReference type="Pfam" id="PF02769"/>
    </source>
</evidence>
<dbReference type="Gene3D" id="3.90.650.10">
    <property type="entry name" value="PurM-like C-terminal domain"/>
    <property type="match status" value="1"/>
</dbReference>
<dbReference type="Proteomes" id="UP001629953">
    <property type="component" value="Unassembled WGS sequence"/>
</dbReference>
<accession>A0ABW9GF06</accession>
<keyword evidence="5" id="KW-1185">Reference proteome</keyword>
<dbReference type="PANTHER" id="PTHR30303:SF0">
    <property type="entry name" value="CARBAMOYL DEHYDRATASE HYPE"/>
    <property type="match status" value="1"/>
</dbReference>
<organism evidence="4 5">
    <name type="scientific">Celerinatantimonas yamalensis</name>
    <dbReference type="NCBI Taxonomy" id="559956"/>
    <lineage>
        <taxon>Bacteria</taxon>
        <taxon>Pseudomonadati</taxon>
        <taxon>Pseudomonadota</taxon>
        <taxon>Gammaproteobacteria</taxon>
        <taxon>Celerinatantimonadaceae</taxon>
        <taxon>Celerinatantimonas</taxon>
    </lineage>
</organism>
<dbReference type="Pfam" id="PF02769">
    <property type="entry name" value="AIRS_C"/>
    <property type="match status" value="1"/>
</dbReference>
<dbReference type="SUPFAM" id="SSF55326">
    <property type="entry name" value="PurM N-terminal domain-like"/>
    <property type="match status" value="1"/>
</dbReference>
<dbReference type="Gene3D" id="3.30.1330.10">
    <property type="entry name" value="PurM-like, N-terminal domain"/>
    <property type="match status" value="1"/>
</dbReference>
<evidence type="ECO:0000256" key="1">
    <source>
        <dbReference type="ARBA" id="ARBA00006243"/>
    </source>
</evidence>
<feature type="domain" description="PurM-like C-terminal" evidence="3">
    <location>
        <begin position="168"/>
        <end position="314"/>
    </location>
</feature>
<dbReference type="PANTHER" id="PTHR30303">
    <property type="entry name" value="HYDROGENASE ISOENZYMES FORMATION PROTEIN HYPE"/>
    <property type="match status" value="1"/>
</dbReference>
<sequence length="338" mass="35574">MSNDVITFAHGSGGRAMQQLIQDTLVRHFDNPFLRRGEDQARLPLTQLASQGSQLAMTTDSFVIDPIIFAGGDIGKLAVCGTANDLAVGGARPEYLTCSLILEEGLPLATLDTIIASMAATAQQAKIEIVTGDTKVVGHGCADKIFINTTGIGVISPEVHWGMDQIAADDAIIVTGNLGDHGAAILNERENLGLGDQLVSDCALLWPLVEPLLSIRGIHTLRDATRGGVNAILHEFATASGLGMQINEHALPVNDAVRGMCELLGLDPLNLANEGKLVIITSAQSAAAVLNALQAHPLGKDARQIGTVNSQSGVQICGAYGVTRHLDLPYFEPLPRIC</sequence>
<dbReference type="EMBL" id="JBEQCT010000012">
    <property type="protein sequence ID" value="MFM2486891.1"/>
    <property type="molecule type" value="Genomic_DNA"/>
</dbReference>
<gene>
    <name evidence="4" type="primary">hypE</name>
    <name evidence="4" type="ORF">ABUE30_17815</name>
</gene>
<dbReference type="InterPro" id="IPR011854">
    <property type="entry name" value="HypE"/>
</dbReference>
<dbReference type="InterPro" id="IPR036676">
    <property type="entry name" value="PurM-like_C_sf"/>
</dbReference>
<protein>
    <submittedName>
        <fullName evidence="4">Hydrogenase expression/formation protein HypE</fullName>
    </submittedName>
</protein>
<dbReference type="PIRSF" id="PIRSF005644">
    <property type="entry name" value="Hdrgns_mtr_HypE"/>
    <property type="match status" value="1"/>
</dbReference>
<evidence type="ECO:0000313" key="4">
    <source>
        <dbReference type="EMBL" id="MFM2486891.1"/>
    </source>
</evidence>
<dbReference type="SUPFAM" id="SSF56042">
    <property type="entry name" value="PurM C-terminal domain-like"/>
    <property type="match status" value="1"/>
</dbReference>
<evidence type="ECO:0000259" key="2">
    <source>
        <dbReference type="Pfam" id="PF00586"/>
    </source>
</evidence>
<evidence type="ECO:0000313" key="5">
    <source>
        <dbReference type="Proteomes" id="UP001629953"/>
    </source>
</evidence>
<comment type="caution">
    <text evidence="4">The sequence shown here is derived from an EMBL/GenBank/DDBJ whole genome shotgun (WGS) entry which is preliminary data.</text>
</comment>
<dbReference type="InterPro" id="IPR010918">
    <property type="entry name" value="PurM-like_C_dom"/>
</dbReference>
<name>A0ABW9GF06_9GAMM</name>
<reference evidence="4 5" key="1">
    <citation type="journal article" date="2013" name="Int. J. Syst. Evol. Microbiol.">
        <title>Celerinatantimonas yamalensis sp. nov., a cold-adapted diazotrophic bacterium from a cold permafrost brine.</title>
        <authorList>
            <person name="Shcherbakova V."/>
            <person name="Chuvilskaya N."/>
            <person name="Rivkina E."/>
            <person name="Demidov N."/>
            <person name="Uchaeva V."/>
            <person name="Suetin S."/>
            <person name="Suzina N."/>
            <person name="Gilichinsky D."/>
        </authorList>
    </citation>
    <scope>NUCLEOTIDE SEQUENCE [LARGE SCALE GENOMIC DNA]</scope>
    <source>
        <strain evidence="4 5">C7</strain>
    </source>
</reference>
<feature type="domain" description="PurM-like N-terminal" evidence="2">
    <location>
        <begin position="39"/>
        <end position="155"/>
    </location>
</feature>
<comment type="similarity">
    <text evidence="1">Belongs to the HypE family.</text>
</comment>
<dbReference type="Pfam" id="PF00586">
    <property type="entry name" value="AIRS"/>
    <property type="match status" value="1"/>
</dbReference>
<proteinExistence type="inferred from homology"/>
<dbReference type="InterPro" id="IPR036921">
    <property type="entry name" value="PurM-like_N_sf"/>
</dbReference>